<reference evidence="7" key="1">
    <citation type="submission" date="2024-02" db="UniProtKB">
        <authorList>
            <consortium name="WormBaseParasite"/>
        </authorList>
    </citation>
    <scope>IDENTIFICATION</scope>
</reference>
<dbReference type="InterPro" id="IPR007053">
    <property type="entry name" value="LRAT_dom"/>
</dbReference>
<comment type="similarity">
    <text evidence="1">Belongs to the H-rev107 family.</text>
</comment>
<dbReference type="GO" id="GO:0004623">
    <property type="term" value="F:phospholipase A2 activity"/>
    <property type="evidence" value="ECO:0007669"/>
    <property type="project" value="TreeGrafter"/>
</dbReference>
<evidence type="ECO:0000256" key="1">
    <source>
        <dbReference type="ARBA" id="ARBA00007824"/>
    </source>
</evidence>
<dbReference type="Gene3D" id="3.90.1720.10">
    <property type="entry name" value="endopeptidase domain like (from Nostoc punctiforme)"/>
    <property type="match status" value="1"/>
</dbReference>
<keyword evidence="6" id="KW-1185">Reference proteome</keyword>
<keyword evidence="4" id="KW-0443">Lipid metabolism</keyword>
<name>A0AAF3FJQ0_9BILA</name>
<protein>
    <submittedName>
        <fullName evidence="7">LRAT domain-containing protein</fullName>
    </submittedName>
</protein>
<dbReference type="AlphaFoldDB" id="A0AAF3FJQ0"/>
<dbReference type="PROSITE" id="PS51934">
    <property type="entry name" value="LRAT"/>
    <property type="match status" value="1"/>
</dbReference>
<evidence type="ECO:0000256" key="4">
    <source>
        <dbReference type="ARBA" id="ARBA00023098"/>
    </source>
</evidence>
<evidence type="ECO:0000313" key="6">
    <source>
        <dbReference type="Proteomes" id="UP000887575"/>
    </source>
</evidence>
<dbReference type="Pfam" id="PF04970">
    <property type="entry name" value="LRAT"/>
    <property type="match status" value="1"/>
</dbReference>
<keyword evidence="3" id="KW-0378">Hydrolase</keyword>
<evidence type="ECO:0000313" key="7">
    <source>
        <dbReference type="WBParaSite" id="MBELARI_LOCUS7322"/>
    </source>
</evidence>
<dbReference type="GO" id="GO:0016410">
    <property type="term" value="F:N-acyltransferase activity"/>
    <property type="evidence" value="ECO:0007669"/>
    <property type="project" value="TreeGrafter"/>
</dbReference>
<accession>A0AAF3FJQ0</accession>
<dbReference type="Proteomes" id="UP000887575">
    <property type="component" value="Unassembled WGS sequence"/>
</dbReference>
<dbReference type="GO" id="GO:0070292">
    <property type="term" value="P:N-acylphosphatidylethanolamine metabolic process"/>
    <property type="evidence" value="ECO:0007669"/>
    <property type="project" value="TreeGrafter"/>
</dbReference>
<evidence type="ECO:0000259" key="5">
    <source>
        <dbReference type="PROSITE" id="PS51934"/>
    </source>
</evidence>
<dbReference type="GO" id="GO:0005737">
    <property type="term" value="C:cytoplasm"/>
    <property type="evidence" value="ECO:0007669"/>
    <property type="project" value="TreeGrafter"/>
</dbReference>
<sequence>MDLYDKSPFMGTVDPGVEGAVCKNPARDFKGQRLNTSPWLSAQELVAKEWLIPGDLIEIERHAGIFWLFGGRGGLGQYSHWAVYVGKSNDGQPMVIHRTGDKNEKAKAKIRLGNFYEVAKKCICSINNYHDDRDRIYPPSEIVKRAKSKIGSEGYHLAFSNCEHFSMWCRYGYTHSGQVEATLNSVRGRSS</sequence>
<feature type="domain" description="LRAT" evidence="5">
    <location>
        <begin position="70"/>
        <end position="178"/>
    </location>
</feature>
<dbReference type="PANTHER" id="PTHR13943">
    <property type="entry name" value="HRAS-LIKE SUPPRESSOR - RELATED"/>
    <property type="match status" value="1"/>
</dbReference>
<dbReference type="PANTHER" id="PTHR13943:SF77">
    <property type="entry name" value="LRAT DOMAIN-CONTAINING PROTEIN"/>
    <property type="match status" value="1"/>
</dbReference>
<dbReference type="WBParaSite" id="MBELARI_LOCUS7322">
    <property type="protein sequence ID" value="MBELARI_LOCUS7322"/>
    <property type="gene ID" value="MBELARI_LOCUS7322"/>
</dbReference>
<keyword evidence="2" id="KW-0808">Transferase</keyword>
<organism evidence="6 7">
    <name type="scientific">Mesorhabditis belari</name>
    <dbReference type="NCBI Taxonomy" id="2138241"/>
    <lineage>
        <taxon>Eukaryota</taxon>
        <taxon>Metazoa</taxon>
        <taxon>Ecdysozoa</taxon>
        <taxon>Nematoda</taxon>
        <taxon>Chromadorea</taxon>
        <taxon>Rhabditida</taxon>
        <taxon>Rhabditina</taxon>
        <taxon>Rhabditomorpha</taxon>
        <taxon>Rhabditoidea</taxon>
        <taxon>Rhabditidae</taxon>
        <taxon>Mesorhabditinae</taxon>
        <taxon>Mesorhabditis</taxon>
    </lineage>
</organism>
<evidence type="ECO:0000256" key="2">
    <source>
        <dbReference type="ARBA" id="ARBA00022679"/>
    </source>
</evidence>
<dbReference type="InterPro" id="IPR051496">
    <property type="entry name" value="H-rev107_PLA/AT"/>
</dbReference>
<evidence type="ECO:0000256" key="3">
    <source>
        <dbReference type="ARBA" id="ARBA00022801"/>
    </source>
</evidence>
<proteinExistence type="inferred from homology"/>
<dbReference type="GO" id="GO:0008970">
    <property type="term" value="F:phospholipase A1 activity"/>
    <property type="evidence" value="ECO:0007669"/>
    <property type="project" value="TreeGrafter"/>
</dbReference>